<dbReference type="InterPro" id="IPR005025">
    <property type="entry name" value="FMN_Rdtase-like_dom"/>
</dbReference>
<proteinExistence type="inferred from homology"/>
<reference evidence="3 4" key="1">
    <citation type="submission" date="2016-01" db="EMBL/GenBank/DDBJ databases">
        <title>Whole genome sequencing of Bhargavaea cecembensis T14.</title>
        <authorList>
            <person name="Hong K.W."/>
        </authorList>
    </citation>
    <scope>NUCLEOTIDE SEQUENCE [LARGE SCALE GENOMIC DNA]</scope>
    <source>
        <strain evidence="3 4">T14</strain>
    </source>
</reference>
<dbReference type="OrthoDB" id="9812295at2"/>
<dbReference type="GO" id="GO:0005829">
    <property type="term" value="C:cytosol"/>
    <property type="evidence" value="ECO:0007669"/>
    <property type="project" value="TreeGrafter"/>
</dbReference>
<dbReference type="GO" id="GO:0010181">
    <property type="term" value="F:FMN binding"/>
    <property type="evidence" value="ECO:0007669"/>
    <property type="project" value="TreeGrafter"/>
</dbReference>
<dbReference type="AlphaFoldDB" id="A0A163EXA7"/>
<dbReference type="PANTHER" id="PTHR30543:SF21">
    <property type="entry name" value="NAD(P)H-DEPENDENT FMN REDUCTASE LOT6"/>
    <property type="match status" value="1"/>
</dbReference>
<organism evidence="3 4">
    <name type="scientific">Bhargavaea cecembensis</name>
    <dbReference type="NCBI Taxonomy" id="394098"/>
    <lineage>
        <taxon>Bacteria</taxon>
        <taxon>Bacillati</taxon>
        <taxon>Bacillota</taxon>
        <taxon>Bacilli</taxon>
        <taxon>Bacillales</taxon>
        <taxon>Caryophanaceae</taxon>
        <taxon>Bhargavaea</taxon>
    </lineage>
</organism>
<comment type="caution">
    <text evidence="3">The sequence shown here is derived from an EMBL/GenBank/DDBJ whole genome shotgun (WGS) entry which is preliminary data.</text>
</comment>
<gene>
    <name evidence="3" type="ORF">AV656_12670</name>
</gene>
<evidence type="ECO:0000313" key="3">
    <source>
        <dbReference type="EMBL" id="KZE37416.1"/>
    </source>
</evidence>
<dbReference type="PANTHER" id="PTHR30543">
    <property type="entry name" value="CHROMATE REDUCTASE"/>
    <property type="match status" value="1"/>
</dbReference>
<evidence type="ECO:0000256" key="1">
    <source>
        <dbReference type="ARBA" id="ARBA00009428"/>
    </source>
</evidence>
<dbReference type="InterPro" id="IPR050712">
    <property type="entry name" value="NAD(P)H-dep_reductase"/>
</dbReference>
<dbReference type="SUPFAM" id="SSF52218">
    <property type="entry name" value="Flavoproteins"/>
    <property type="match status" value="1"/>
</dbReference>
<dbReference type="GO" id="GO:0016491">
    <property type="term" value="F:oxidoreductase activity"/>
    <property type="evidence" value="ECO:0007669"/>
    <property type="project" value="InterPro"/>
</dbReference>
<feature type="domain" description="NADPH-dependent FMN reductase-like" evidence="2">
    <location>
        <begin position="1"/>
        <end position="137"/>
    </location>
</feature>
<dbReference type="EMBL" id="LQNT01000011">
    <property type="protein sequence ID" value="KZE37416.1"/>
    <property type="molecule type" value="Genomic_DNA"/>
</dbReference>
<sequence length="182" mass="20141">MKVLTLVGSLRKESFNRRLAETMQERYQDKFEMEIADIGALPHFDQDEELDPPAVVKDFKQKVLDADAIIIVTPEYNWSVPGVLKNALDWTSRGERVMVGKPVFPLGASIGMAGTLRAQIHLRQILVAPGVSAKVLPPGGNEVLVNFAQQKFEGESGGLIDESTLDFLDQKVDAFIEFVKEG</sequence>
<dbReference type="Pfam" id="PF03358">
    <property type="entry name" value="FMN_red"/>
    <property type="match status" value="1"/>
</dbReference>
<dbReference type="InterPro" id="IPR029039">
    <property type="entry name" value="Flavoprotein-like_sf"/>
</dbReference>
<dbReference type="Proteomes" id="UP000076490">
    <property type="component" value="Unassembled WGS sequence"/>
</dbReference>
<dbReference type="RefSeq" id="WP_063182641.1">
    <property type="nucleotide sequence ID" value="NZ_LQNT01000011.1"/>
</dbReference>
<evidence type="ECO:0000259" key="2">
    <source>
        <dbReference type="Pfam" id="PF03358"/>
    </source>
</evidence>
<comment type="similarity">
    <text evidence="1">Belongs to the azoreductase type 2 family.</text>
</comment>
<dbReference type="Gene3D" id="3.40.50.360">
    <property type="match status" value="1"/>
</dbReference>
<evidence type="ECO:0000313" key="4">
    <source>
        <dbReference type="Proteomes" id="UP000076490"/>
    </source>
</evidence>
<protein>
    <submittedName>
        <fullName evidence="3">NADPH-dependent FMN reductase</fullName>
    </submittedName>
</protein>
<name>A0A163EXA7_9BACL</name>
<accession>A0A163EXA7</accession>